<gene>
    <name evidence="2" type="ORF">HKI87_05g38220</name>
</gene>
<dbReference type="AlphaFoldDB" id="A0AAX4P8D5"/>
<dbReference type="Proteomes" id="UP001472866">
    <property type="component" value="Chromosome 05"/>
</dbReference>
<reference evidence="2 3" key="1">
    <citation type="submission" date="2024-03" db="EMBL/GenBank/DDBJ databases">
        <title>Complete genome sequence of the green alga Chloropicon roscoffensis RCC1871.</title>
        <authorList>
            <person name="Lemieux C."/>
            <person name="Pombert J.-F."/>
            <person name="Otis C."/>
            <person name="Turmel M."/>
        </authorList>
    </citation>
    <scope>NUCLEOTIDE SEQUENCE [LARGE SCALE GENOMIC DNA]</scope>
    <source>
        <strain evidence="2 3">RCC1871</strain>
    </source>
</reference>
<accession>A0AAX4P8D5</accession>
<protein>
    <submittedName>
        <fullName evidence="2">Uncharacterized protein</fullName>
    </submittedName>
</protein>
<evidence type="ECO:0000256" key="1">
    <source>
        <dbReference type="SAM" id="MobiDB-lite"/>
    </source>
</evidence>
<evidence type="ECO:0000313" key="2">
    <source>
        <dbReference type="EMBL" id="WZN62286.1"/>
    </source>
</evidence>
<dbReference type="EMBL" id="CP151505">
    <property type="protein sequence ID" value="WZN62286.1"/>
    <property type="molecule type" value="Genomic_DNA"/>
</dbReference>
<name>A0AAX4P8D5_9CHLO</name>
<feature type="region of interest" description="Disordered" evidence="1">
    <location>
        <begin position="1"/>
        <end position="21"/>
    </location>
</feature>
<proteinExistence type="predicted"/>
<evidence type="ECO:0000313" key="3">
    <source>
        <dbReference type="Proteomes" id="UP001472866"/>
    </source>
</evidence>
<sequence>MDWTSAGLAKVERDGGSEASSSPYRPLFCNFSVCGGAFTFGVDATFEEALQGVSQNTTHSLESLKCHANWKRGSIDVEAPRLPSMDNDGKVSFPVPWPAFVVTRTRGLDAACSTKRTLGVDFSEDVSIDLNLKQTVPIQGSLALHTKAKILAKGRTLKALSQKATLKLRQGSSVAVSLQVKKGWERVCLPIEANLLKRGAGPRSLKLSLEPCLCPRGPPKLAAHAKGLRLLSPAVEEFRIKVDKGGAELRVRPKLLPALEVCLSRKPKSLKFCFETGDQSALAKLGPRN</sequence>
<keyword evidence="3" id="KW-1185">Reference proteome</keyword>
<organism evidence="2 3">
    <name type="scientific">Chloropicon roscoffensis</name>
    <dbReference type="NCBI Taxonomy" id="1461544"/>
    <lineage>
        <taxon>Eukaryota</taxon>
        <taxon>Viridiplantae</taxon>
        <taxon>Chlorophyta</taxon>
        <taxon>Chloropicophyceae</taxon>
        <taxon>Chloropicales</taxon>
        <taxon>Chloropicaceae</taxon>
        <taxon>Chloropicon</taxon>
    </lineage>
</organism>